<comment type="caution">
    <text evidence="1">The sequence shown here is derived from an EMBL/GenBank/DDBJ whole genome shotgun (WGS) entry which is preliminary data.</text>
</comment>
<evidence type="ECO:0000313" key="2">
    <source>
        <dbReference type="Proteomes" id="UP001589646"/>
    </source>
</evidence>
<evidence type="ECO:0008006" key="3">
    <source>
        <dbReference type="Google" id="ProtNLM"/>
    </source>
</evidence>
<accession>A0ABV5Q4J0</accession>
<dbReference type="Proteomes" id="UP001589646">
    <property type="component" value="Unassembled WGS sequence"/>
</dbReference>
<evidence type="ECO:0000313" key="1">
    <source>
        <dbReference type="EMBL" id="MFB9530407.1"/>
    </source>
</evidence>
<keyword evidence="2" id="KW-1185">Reference proteome</keyword>
<reference evidence="1 2" key="1">
    <citation type="submission" date="2024-09" db="EMBL/GenBank/DDBJ databases">
        <authorList>
            <person name="Sun Q."/>
            <person name="Mori K."/>
        </authorList>
    </citation>
    <scope>NUCLEOTIDE SEQUENCE [LARGE SCALE GENOMIC DNA]</scope>
    <source>
        <strain evidence="1 2">JCM 3323</strain>
    </source>
</reference>
<sequence length="80" mass="9411">MHIDELVEHWTILDEERDLIAGKRDATRLGFAILLKFYTQHGRFPRAVQSCRTTWLSTWPSRSRFLLCRSNIEFRGLSCG</sequence>
<protein>
    <recommendedName>
        <fullName evidence="3">DUF4158 domain-containing protein</fullName>
    </recommendedName>
</protein>
<dbReference type="RefSeq" id="WP_346124673.1">
    <property type="nucleotide sequence ID" value="NZ_BAAAXC010000015.1"/>
</dbReference>
<proteinExistence type="predicted"/>
<organism evidence="1 2">
    <name type="scientific">Nonomuraea roseola</name>
    <dbReference type="NCBI Taxonomy" id="46179"/>
    <lineage>
        <taxon>Bacteria</taxon>
        <taxon>Bacillati</taxon>
        <taxon>Actinomycetota</taxon>
        <taxon>Actinomycetes</taxon>
        <taxon>Streptosporangiales</taxon>
        <taxon>Streptosporangiaceae</taxon>
        <taxon>Nonomuraea</taxon>
    </lineage>
</organism>
<gene>
    <name evidence="1" type="ORF">ACFFRN_27745</name>
</gene>
<name>A0ABV5Q4J0_9ACTN</name>
<dbReference type="EMBL" id="JBHMCE010000008">
    <property type="protein sequence ID" value="MFB9530407.1"/>
    <property type="molecule type" value="Genomic_DNA"/>
</dbReference>